<dbReference type="EMBL" id="AJVK01007023">
    <property type="status" value="NOT_ANNOTATED_CDS"/>
    <property type="molecule type" value="Genomic_DNA"/>
</dbReference>
<dbReference type="VEuPathDB" id="VectorBase:PPAPM1_008103"/>
<sequence>MALQEEFEYSNFVCAYCNQMNPARKLRPTATSLERNGRSGGVGVQAKTSEKTESSEETPSTKSSDNEDDPLFTPWKSQEGSQYEKGAEAGDEKDSEGGPSVLAEGEKDAEAKKVD</sequence>
<dbReference type="EMBL" id="AJVK01007024">
    <property type="status" value="NOT_ANNOTATED_CDS"/>
    <property type="molecule type" value="Genomic_DNA"/>
</dbReference>
<dbReference type="EnsemblMetazoa" id="PPAI009625-RA">
    <property type="protein sequence ID" value="PPAI009625-PA"/>
    <property type="gene ID" value="PPAI009625"/>
</dbReference>
<feature type="compositionally biased region" description="Basic and acidic residues" evidence="1">
    <location>
        <begin position="85"/>
        <end position="96"/>
    </location>
</feature>
<feature type="region of interest" description="Disordered" evidence="1">
    <location>
        <begin position="27"/>
        <end position="115"/>
    </location>
</feature>
<name>A0A1B0DMN3_PHLPP</name>
<evidence type="ECO:0008006" key="4">
    <source>
        <dbReference type="Google" id="ProtNLM"/>
    </source>
</evidence>
<evidence type="ECO:0000313" key="2">
    <source>
        <dbReference type="EnsemblMetazoa" id="PPAI009625-PA"/>
    </source>
</evidence>
<reference evidence="2" key="1">
    <citation type="submission" date="2022-08" db="UniProtKB">
        <authorList>
            <consortium name="EnsemblMetazoa"/>
        </authorList>
    </citation>
    <scope>IDENTIFICATION</scope>
    <source>
        <strain evidence="2">Israel</strain>
    </source>
</reference>
<accession>A0A1B0DMN3</accession>
<evidence type="ECO:0000313" key="3">
    <source>
        <dbReference type="Proteomes" id="UP000092462"/>
    </source>
</evidence>
<keyword evidence="3" id="KW-1185">Reference proteome</keyword>
<organism evidence="2 3">
    <name type="scientific">Phlebotomus papatasi</name>
    <name type="common">Sandfly</name>
    <dbReference type="NCBI Taxonomy" id="29031"/>
    <lineage>
        <taxon>Eukaryota</taxon>
        <taxon>Metazoa</taxon>
        <taxon>Ecdysozoa</taxon>
        <taxon>Arthropoda</taxon>
        <taxon>Hexapoda</taxon>
        <taxon>Insecta</taxon>
        <taxon>Pterygota</taxon>
        <taxon>Neoptera</taxon>
        <taxon>Endopterygota</taxon>
        <taxon>Diptera</taxon>
        <taxon>Nematocera</taxon>
        <taxon>Psychodoidea</taxon>
        <taxon>Psychodidae</taxon>
        <taxon>Phlebotomus</taxon>
        <taxon>Phlebotomus</taxon>
    </lineage>
</organism>
<protein>
    <recommendedName>
        <fullName evidence="4">Endoplasmic reticulum junction formation protein lunapark</fullName>
    </recommendedName>
</protein>
<dbReference type="VEuPathDB" id="VectorBase:PPAI009625"/>
<dbReference type="Proteomes" id="UP000092462">
    <property type="component" value="Unassembled WGS sequence"/>
</dbReference>
<proteinExistence type="predicted"/>
<evidence type="ECO:0000256" key="1">
    <source>
        <dbReference type="SAM" id="MobiDB-lite"/>
    </source>
</evidence>
<feature type="compositionally biased region" description="Basic and acidic residues" evidence="1">
    <location>
        <begin position="104"/>
        <end position="115"/>
    </location>
</feature>
<dbReference type="AlphaFoldDB" id="A0A1B0DMN3"/>